<dbReference type="PROSITE" id="PS51898">
    <property type="entry name" value="TYR_RECOMBINASE"/>
    <property type="match status" value="1"/>
</dbReference>
<dbReference type="Gene3D" id="1.10.443.10">
    <property type="entry name" value="Intergrase catalytic core"/>
    <property type="match status" value="1"/>
</dbReference>
<dbReference type="Proteomes" id="UP001500200">
    <property type="component" value="Unassembled WGS sequence"/>
</dbReference>
<gene>
    <name evidence="7" type="ORF">GCM10023346_17070</name>
</gene>
<sequence>MTKYFPGPMTGPLAPYVAGYRELLAGRGYAKSTAQQLGSLVGRLSRWMDARGLDTGALTNEVLQRFLDELAAEANWMRPTPASFVWLMQYLRRLGVIPVPEPPPARTSPEQIILGRFERYLLNERGLAPKTVPHYLRTATALMDWLAARSRSLETMGGAEVILFTTGLYGAQSVGSVKYTITGLRSFLGWAFMEGLSDRALAGAVPSVASHDSNIPKGLSMPDVDALLASCGRDTATGRRDYAILVLVARLGLRANEVASLTLTDVNWRTGDIVLRGKGRREEKLPLPQDVGSALAEYLRQGRPEGAGDALFLRVHAPVGALASSGVSEVILAAGRRAGLEGIHAHRLRHTAATQLLRAGASLAEVGQVLRHRSPATTAQYAKVDDRSLRALALPWPGSQP</sequence>
<feature type="domain" description="Tyr recombinase" evidence="5">
    <location>
        <begin position="214"/>
        <end position="394"/>
    </location>
</feature>
<keyword evidence="1" id="KW-0229">DNA integration</keyword>
<dbReference type="CDD" id="cd01188">
    <property type="entry name" value="INT_RitA_C_like"/>
    <property type="match status" value="1"/>
</dbReference>
<evidence type="ECO:0000313" key="7">
    <source>
        <dbReference type="EMBL" id="GAA5193143.1"/>
    </source>
</evidence>
<keyword evidence="8" id="KW-1185">Reference proteome</keyword>
<proteinExistence type="predicted"/>
<protein>
    <submittedName>
        <fullName evidence="7">Site-specific integrase</fullName>
    </submittedName>
</protein>
<dbReference type="EMBL" id="BAABKK010000010">
    <property type="protein sequence ID" value="GAA5193143.1"/>
    <property type="molecule type" value="Genomic_DNA"/>
</dbReference>
<evidence type="ECO:0000256" key="4">
    <source>
        <dbReference type="PROSITE-ProRule" id="PRU01248"/>
    </source>
</evidence>
<organism evidence="7 8">
    <name type="scientific">Arthrobacter gyeryongensis</name>
    <dbReference type="NCBI Taxonomy" id="1650592"/>
    <lineage>
        <taxon>Bacteria</taxon>
        <taxon>Bacillati</taxon>
        <taxon>Actinomycetota</taxon>
        <taxon>Actinomycetes</taxon>
        <taxon>Micrococcales</taxon>
        <taxon>Micrococcaceae</taxon>
        <taxon>Arthrobacter</taxon>
    </lineage>
</organism>
<evidence type="ECO:0000259" key="5">
    <source>
        <dbReference type="PROSITE" id="PS51898"/>
    </source>
</evidence>
<dbReference type="Pfam" id="PF02899">
    <property type="entry name" value="Phage_int_SAM_1"/>
    <property type="match status" value="1"/>
</dbReference>
<evidence type="ECO:0000256" key="1">
    <source>
        <dbReference type="ARBA" id="ARBA00022908"/>
    </source>
</evidence>
<evidence type="ECO:0000256" key="3">
    <source>
        <dbReference type="ARBA" id="ARBA00023172"/>
    </source>
</evidence>
<dbReference type="InterPro" id="IPR004107">
    <property type="entry name" value="Integrase_SAM-like_N"/>
</dbReference>
<dbReference type="InterPro" id="IPR002104">
    <property type="entry name" value="Integrase_catalytic"/>
</dbReference>
<dbReference type="SUPFAM" id="SSF47823">
    <property type="entry name" value="lambda integrase-like, N-terminal domain"/>
    <property type="match status" value="1"/>
</dbReference>
<comment type="caution">
    <text evidence="7">The sequence shown here is derived from an EMBL/GenBank/DDBJ whole genome shotgun (WGS) entry which is preliminary data.</text>
</comment>
<evidence type="ECO:0000313" key="8">
    <source>
        <dbReference type="Proteomes" id="UP001500200"/>
    </source>
</evidence>
<keyword evidence="2 4" id="KW-0238">DNA-binding</keyword>
<dbReference type="InterPro" id="IPR044068">
    <property type="entry name" value="CB"/>
</dbReference>
<feature type="domain" description="Core-binding (CB)" evidence="6">
    <location>
        <begin position="108"/>
        <end position="192"/>
    </location>
</feature>
<dbReference type="SUPFAM" id="SSF56349">
    <property type="entry name" value="DNA breaking-rejoining enzymes"/>
    <property type="match status" value="1"/>
</dbReference>
<accession>A0ABP9SBW6</accession>
<dbReference type="InterPro" id="IPR010998">
    <property type="entry name" value="Integrase_recombinase_N"/>
</dbReference>
<dbReference type="Gene3D" id="1.10.150.130">
    <property type="match status" value="1"/>
</dbReference>
<dbReference type="InterPro" id="IPR011010">
    <property type="entry name" value="DNA_brk_join_enz"/>
</dbReference>
<dbReference type="PROSITE" id="PS51900">
    <property type="entry name" value="CB"/>
    <property type="match status" value="1"/>
</dbReference>
<evidence type="ECO:0000259" key="6">
    <source>
        <dbReference type="PROSITE" id="PS51900"/>
    </source>
</evidence>
<reference evidence="8" key="1">
    <citation type="journal article" date="2019" name="Int. J. Syst. Evol. Microbiol.">
        <title>The Global Catalogue of Microorganisms (GCM) 10K type strain sequencing project: providing services to taxonomists for standard genome sequencing and annotation.</title>
        <authorList>
            <consortium name="The Broad Institute Genomics Platform"/>
            <consortium name="The Broad Institute Genome Sequencing Center for Infectious Disease"/>
            <person name="Wu L."/>
            <person name="Ma J."/>
        </authorList>
    </citation>
    <scope>NUCLEOTIDE SEQUENCE [LARGE SCALE GENOMIC DNA]</scope>
    <source>
        <strain evidence="8">JCM 18514</strain>
    </source>
</reference>
<dbReference type="RefSeq" id="WP_345448821.1">
    <property type="nucleotide sequence ID" value="NZ_BAABKK010000010.1"/>
</dbReference>
<evidence type="ECO:0000256" key="2">
    <source>
        <dbReference type="ARBA" id="ARBA00023125"/>
    </source>
</evidence>
<dbReference type="InterPro" id="IPR050090">
    <property type="entry name" value="Tyrosine_recombinase_XerCD"/>
</dbReference>
<dbReference type="PANTHER" id="PTHR30349">
    <property type="entry name" value="PHAGE INTEGRASE-RELATED"/>
    <property type="match status" value="1"/>
</dbReference>
<dbReference type="Pfam" id="PF00589">
    <property type="entry name" value="Phage_integrase"/>
    <property type="match status" value="1"/>
</dbReference>
<keyword evidence="3" id="KW-0233">DNA recombination</keyword>
<name>A0ABP9SBW6_9MICC</name>
<dbReference type="PANTHER" id="PTHR30349:SF90">
    <property type="entry name" value="TYROSINE RECOMBINASE XERD"/>
    <property type="match status" value="1"/>
</dbReference>
<dbReference type="InterPro" id="IPR013762">
    <property type="entry name" value="Integrase-like_cat_sf"/>
</dbReference>